<protein>
    <submittedName>
        <fullName evidence="1">Uncharacterized protein</fullName>
    </submittedName>
</protein>
<dbReference type="Proteomes" id="UP000663828">
    <property type="component" value="Unassembled WGS sequence"/>
</dbReference>
<dbReference type="AlphaFoldDB" id="A0A814UQ16"/>
<comment type="caution">
    <text evidence="1">The sequence shown here is derived from an EMBL/GenBank/DDBJ whole genome shotgun (WGS) entry which is preliminary data.</text>
</comment>
<evidence type="ECO:0000313" key="2">
    <source>
        <dbReference type="Proteomes" id="UP000663828"/>
    </source>
</evidence>
<organism evidence="1 2">
    <name type="scientific">Adineta ricciae</name>
    <name type="common">Rotifer</name>
    <dbReference type="NCBI Taxonomy" id="249248"/>
    <lineage>
        <taxon>Eukaryota</taxon>
        <taxon>Metazoa</taxon>
        <taxon>Spiralia</taxon>
        <taxon>Gnathifera</taxon>
        <taxon>Rotifera</taxon>
        <taxon>Eurotatoria</taxon>
        <taxon>Bdelloidea</taxon>
        <taxon>Adinetida</taxon>
        <taxon>Adinetidae</taxon>
        <taxon>Adineta</taxon>
    </lineage>
</organism>
<accession>A0A814UQ16</accession>
<sequence length="199" mass="22728">MALIKSLKPRSKYIRTSILVLICLSVLSILIRTFFLGDGSAGPCFKLCPYWSKLTNTTLQFSASYTIRHFPDFVCPQNFRNLADWVYAWPDQFHESLNVPTDSGKSIAPCLPSGSIIYVRIWEIDSFFRSIYPHLINEFVLVTGEGDMSSPTHLTHLVEPNSKIIHWFGQNGQYDVSAYEKFTHLPIGKYFISARILNI</sequence>
<gene>
    <name evidence="1" type="ORF">XAT740_LOCUS22444</name>
</gene>
<keyword evidence="2" id="KW-1185">Reference proteome</keyword>
<proteinExistence type="predicted"/>
<reference evidence="1" key="1">
    <citation type="submission" date="2021-02" db="EMBL/GenBank/DDBJ databases">
        <authorList>
            <person name="Nowell W R."/>
        </authorList>
    </citation>
    <scope>NUCLEOTIDE SEQUENCE</scope>
</reference>
<evidence type="ECO:0000313" key="1">
    <source>
        <dbReference type="EMBL" id="CAF1178579.1"/>
    </source>
</evidence>
<dbReference type="EMBL" id="CAJNOR010001655">
    <property type="protein sequence ID" value="CAF1178579.1"/>
    <property type="molecule type" value="Genomic_DNA"/>
</dbReference>
<name>A0A814UQ16_ADIRI</name>